<evidence type="ECO:0000256" key="6">
    <source>
        <dbReference type="ARBA" id="ARBA00022806"/>
    </source>
</evidence>
<dbReference type="EMBL" id="PXYT01000006">
    <property type="protein sequence ID" value="PSR30875.1"/>
    <property type="molecule type" value="Genomic_DNA"/>
</dbReference>
<evidence type="ECO:0000256" key="10">
    <source>
        <dbReference type="ARBA" id="ARBA00061104"/>
    </source>
</evidence>
<evidence type="ECO:0000256" key="13">
    <source>
        <dbReference type="HAMAP-Rule" id="MF_00969"/>
    </source>
</evidence>
<evidence type="ECO:0000313" key="16">
    <source>
        <dbReference type="EMBL" id="PSR30875.1"/>
    </source>
</evidence>
<dbReference type="InterPro" id="IPR011545">
    <property type="entry name" value="DEAD/DEAH_box_helicase_dom"/>
</dbReference>
<comment type="function">
    <text evidence="13">Couples transcription and DNA repair by recognizing RNA polymerase (RNAP) stalled at DNA lesions. Mediates ATP-dependent release of RNAP and its truncated transcript from the DNA, and recruitment of nucleotide excision repair machinery to the damaged site.</text>
</comment>
<dbReference type="Gene3D" id="3.40.50.11180">
    <property type="match status" value="1"/>
</dbReference>
<name>A0A2T2X8R3_9FIRM</name>
<accession>A0A2T2X8R3</accession>
<dbReference type="InterPro" id="IPR027417">
    <property type="entry name" value="P-loop_NTPase"/>
</dbReference>
<dbReference type="PANTHER" id="PTHR47964:SF1">
    <property type="entry name" value="ATP-DEPENDENT DNA HELICASE HOMOLOG RECG, CHLOROPLASTIC"/>
    <property type="match status" value="1"/>
</dbReference>
<dbReference type="Pfam" id="PF00270">
    <property type="entry name" value="DEAD"/>
    <property type="match status" value="1"/>
</dbReference>
<keyword evidence="4 13" id="KW-0227">DNA damage</keyword>
<evidence type="ECO:0000313" key="17">
    <source>
        <dbReference type="Proteomes" id="UP000242699"/>
    </source>
</evidence>
<dbReference type="Pfam" id="PF02559">
    <property type="entry name" value="CarD_TRCF_RID"/>
    <property type="match status" value="1"/>
</dbReference>
<keyword evidence="9 13" id="KW-0234">DNA repair</keyword>
<dbReference type="GO" id="GO:0016787">
    <property type="term" value="F:hydrolase activity"/>
    <property type="evidence" value="ECO:0007669"/>
    <property type="project" value="UniProtKB-KW"/>
</dbReference>
<proteinExistence type="inferred from homology"/>
<dbReference type="GO" id="GO:0005524">
    <property type="term" value="F:ATP binding"/>
    <property type="evidence" value="ECO:0007669"/>
    <property type="project" value="UniProtKB-UniRule"/>
</dbReference>
<dbReference type="GO" id="GO:0006355">
    <property type="term" value="P:regulation of DNA-templated transcription"/>
    <property type="evidence" value="ECO:0007669"/>
    <property type="project" value="UniProtKB-UniRule"/>
</dbReference>
<dbReference type="SMART" id="SM00982">
    <property type="entry name" value="TRCF"/>
    <property type="match status" value="1"/>
</dbReference>
<comment type="similarity">
    <text evidence="10 13">In the N-terminal section; belongs to the UvrB family.</text>
</comment>
<evidence type="ECO:0000256" key="3">
    <source>
        <dbReference type="ARBA" id="ARBA00022741"/>
    </source>
</evidence>
<evidence type="ECO:0000259" key="15">
    <source>
        <dbReference type="PROSITE" id="PS51194"/>
    </source>
</evidence>
<dbReference type="InterPro" id="IPR036101">
    <property type="entry name" value="CarD-like/TRCF_RID_sf"/>
</dbReference>
<evidence type="ECO:0000256" key="1">
    <source>
        <dbReference type="ARBA" id="ARBA00004496"/>
    </source>
</evidence>
<dbReference type="SUPFAM" id="SSF143517">
    <property type="entry name" value="TRCF domain-like"/>
    <property type="match status" value="1"/>
</dbReference>
<dbReference type="Pfam" id="PF00271">
    <property type="entry name" value="Helicase_C"/>
    <property type="match status" value="1"/>
</dbReference>
<dbReference type="FunFam" id="3.40.50.300:FF:000546">
    <property type="entry name" value="Transcription-repair-coupling factor"/>
    <property type="match status" value="1"/>
</dbReference>
<dbReference type="InterPro" id="IPR041471">
    <property type="entry name" value="UvrB_inter"/>
</dbReference>
<dbReference type="GO" id="GO:0000716">
    <property type="term" value="P:transcription-coupled nucleotide-excision repair, DNA damage recognition"/>
    <property type="evidence" value="ECO:0007669"/>
    <property type="project" value="UniProtKB-UniRule"/>
</dbReference>
<organism evidence="16 17">
    <name type="scientific">Sulfobacillus benefaciens</name>
    <dbReference type="NCBI Taxonomy" id="453960"/>
    <lineage>
        <taxon>Bacteria</taxon>
        <taxon>Bacillati</taxon>
        <taxon>Bacillota</taxon>
        <taxon>Clostridia</taxon>
        <taxon>Eubacteriales</taxon>
        <taxon>Clostridiales Family XVII. Incertae Sedis</taxon>
        <taxon>Sulfobacillus</taxon>
    </lineage>
</organism>
<dbReference type="SMART" id="SM00487">
    <property type="entry name" value="DEXDc"/>
    <property type="match status" value="1"/>
</dbReference>
<keyword evidence="6" id="KW-0347">Helicase</keyword>
<feature type="domain" description="Helicase ATP-binding" evidence="14">
    <location>
        <begin position="633"/>
        <end position="794"/>
    </location>
</feature>
<dbReference type="Gene3D" id="3.30.2060.10">
    <property type="entry name" value="Penicillin-binding protein 1b domain"/>
    <property type="match status" value="1"/>
</dbReference>
<dbReference type="SUPFAM" id="SSF141259">
    <property type="entry name" value="CarD-like"/>
    <property type="match status" value="1"/>
</dbReference>
<dbReference type="InterPro" id="IPR003711">
    <property type="entry name" value="CarD-like/TRCF_RID"/>
</dbReference>
<dbReference type="Gene3D" id="3.40.50.300">
    <property type="entry name" value="P-loop containing nucleotide triphosphate hydrolases"/>
    <property type="match status" value="2"/>
</dbReference>
<keyword evidence="8 13" id="KW-0238">DNA-binding</keyword>
<dbReference type="InterPro" id="IPR047112">
    <property type="entry name" value="RecG/Mfd"/>
</dbReference>
<keyword evidence="3 13" id="KW-0547">Nucleotide-binding</keyword>
<feature type="domain" description="Helicase C-terminal" evidence="15">
    <location>
        <begin position="803"/>
        <end position="971"/>
    </location>
</feature>
<dbReference type="SMART" id="SM00490">
    <property type="entry name" value="HELICc"/>
    <property type="match status" value="1"/>
</dbReference>
<gene>
    <name evidence="13 16" type="primary">mfd</name>
    <name evidence="16" type="ORF">C7B43_04260</name>
</gene>
<keyword evidence="2 13" id="KW-0963">Cytoplasm</keyword>
<dbReference type="InterPro" id="IPR005118">
    <property type="entry name" value="TRCF_C"/>
</dbReference>
<evidence type="ECO:0000256" key="11">
    <source>
        <dbReference type="ARBA" id="ARBA00061399"/>
    </source>
</evidence>
<keyword evidence="5 13" id="KW-0378">Hydrolase</keyword>
<keyword evidence="7 13" id="KW-0067">ATP-binding</keyword>
<dbReference type="Gene3D" id="3.90.1150.50">
    <property type="entry name" value="Transcription-repair-coupling factor, D7 domain"/>
    <property type="match status" value="1"/>
</dbReference>
<dbReference type="SUPFAM" id="SSF52540">
    <property type="entry name" value="P-loop containing nucleoside triphosphate hydrolases"/>
    <property type="match status" value="4"/>
</dbReference>
<dbReference type="AlphaFoldDB" id="A0A2T2X8R3"/>
<dbReference type="PROSITE" id="PS51192">
    <property type="entry name" value="HELICASE_ATP_BIND_1"/>
    <property type="match status" value="1"/>
</dbReference>
<evidence type="ECO:0000256" key="7">
    <source>
        <dbReference type="ARBA" id="ARBA00022840"/>
    </source>
</evidence>
<evidence type="ECO:0000259" key="14">
    <source>
        <dbReference type="PROSITE" id="PS51192"/>
    </source>
</evidence>
<comment type="subcellular location">
    <subcellularLocation>
        <location evidence="1 13">Cytoplasm</location>
    </subcellularLocation>
</comment>
<dbReference type="NCBIfam" id="TIGR00580">
    <property type="entry name" value="mfd"/>
    <property type="match status" value="1"/>
</dbReference>
<evidence type="ECO:0000256" key="4">
    <source>
        <dbReference type="ARBA" id="ARBA00022763"/>
    </source>
</evidence>
<dbReference type="PROSITE" id="PS51194">
    <property type="entry name" value="HELICASE_CTER"/>
    <property type="match status" value="1"/>
</dbReference>
<dbReference type="InterPro" id="IPR004576">
    <property type="entry name" value="Mfd"/>
</dbReference>
<dbReference type="InterPro" id="IPR037235">
    <property type="entry name" value="TRCF-like_C_D7"/>
</dbReference>
<dbReference type="Pfam" id="PF17757">
    <property type="entry name" value="UvrB_inter"/>
    <property type="match status" value="1"/>
</dbReference>
<dbReference type="GO" id="GO:0005737">
    <property type="term" value="C:cytoplasm"/>
    <property type="evidence" value="ECO:0007669"/>
    <property type="project" value="UniProtKB-SubCell"/>
</dbReference>
<dbReference type="EC" id="3.6.4.-" evidence="13"/>
<evidence type="ECO:0000256" key="5">
    <source>
        <dbReference type="ARBA" id="ARBA00022801"/>
    </source>
</evidence>
<evidence type="ECO:0000256" key="2">
    <source>
        <dbReference type="ARBA" id="ARBA00022490"/>
    </source>
</evidence>
<reference evidence="16 17" key="1">
    <citation type="journal article" date="2014" name="BMC Genomics">
        <title>Comparison of environmental and isolate Sulfobacillus genomes reveals diverse carbon, sulfur, nitrogen, and hydrogen metabolisms.</title>
        <authorList>
            <person name="Justice N.B."/>
            <person name="Norman A."/>
            <person name="Brown C.T."/>
            <person name="Singh A."/>
            <person name="Thomas B.C."/>
            <person name="Banfield J.F."/>
        </authorList>
    </citation>
    <scope>NUCLEOTIDE SEQUENCE [LARGE SCALE GENOMIC DNA]</scope>
    <source>
        <strain evidence="16">AMDSBA1</strain>
    </source>
</reference>
<protein>
    <recommendedName>
        <fullName evidence="12 13">Transcription-repair-coupling factor</fullName>
        <shortName evidence="13">TRCF</shortName>
        <ecNumber evidence="13">3.6.4.-</ecNumber>
    </recommendedName>
</protein>
<dbReference type="Pfam" id="PF03461">
    <property type="entry name" value="TRCF"/>
    <property type="match status" value="1"/>
</dbReference>
<dbReference type="CDD" id="cd17991">
    <property type="entry name" value="DEXHc_TRCF"/>
    <property type="match status" value="1"/>
</dbReference>
<comment type="caution">
    <text evidence="16">The sequence shown here is derived from an EMBL/GenBank/DDBJ whole genome shotgun (WGS) entry which is preliminary data.</text>
</comment>
<dbReference type="InterPro" id="IPR014001">
    <property type="entry name" value="Helicase_ATP-bd"/>
</dbReference>
<dbReference type="InterPro" id="IPR001650">
    <property type="entry name" value="Helicase_C-like"/>
</dbReference>
<evidence type="ECO:0000256" key="8">
    <source>
        <dbReference type="ARBA" id="ARBA00023125"/>
    </source>
</evidence>
<dbReference type="Proteomes" id="UP000242699">
    <property type="component" value="Unassembled WGS sequence"/>
</dbReference>
<dbReference type="Gene3D" id="2.40.10.170">
    <property type="match status" value="1"/>
</dbReference>
<evidence type="ECO:0000256" key="12">
    <source>
        <dbReference type="ARBA" id="ARBA00070128"/>
    </source>
</evidence>
<dbReference type="GO" id="GO:0003678">
    <property type="term" value="F:DNA helicase activity"/>
    <property type="evidence" value="ECO:0007669"/>
    <property type="project" value="TreeGrafter"/>
</dbReference>
<dbReference type="HAMAP" id="MF_00969">
    <property type="entry name" value="TRCF"/>
    <property type="match status" value="1"/>
</dbReference>
<dbReference type="PANTHER" id="PTHR47964">
    <property type="entry name" value="ATP-DEPENDENT DNA HELICASE HOMOLOG RECG, CHLOROPLASTIC"/>
    <property type="match status" value="1"/>
</dbReference>
<dbReference type="GO" id="GO:0003684">
    <property type="term" value="F:damaged DNA binding"/>
    <property type="evidence" value="ECO:0007669"/>
    <property type="project" value="InterPro"/>
</dbReference>
<evidence type="ECO:0000256" key="9">
    <source>
        <dbReference type="ARBA" id="ARBA00023204"/>
    </source>
</evidence>
<comment type="similarity">
    <text evidence="11 13">In the C-terminal section; belongs to the helicase family. RecG subfamily.</text>
</comment>
<dbReference type="SMART" id="SM01058">
    <property type="entry name" value="CarD_TRCF"/>
    <property type="match status" value="1"/>
</dbReference>
<sequence>MADLSSLISLWSNLAPYRNLVEMLKQGKTTQVFGLSGSLPSFLTAAAAQDLPGPCLVVTVGFQEARAFEAELSQFLPDAPIYLLPPRPHIVGEVQAHSHDWSLMRLEALTQAAHNPRAILIASVESCRQLVPPMSAEPLTVQVGQQTSLEDVVQHLTDLGYRREGEATEQGVYAVRGGLVDVFVPGGPAYRMEWFDDEIDSLRVFDVESQKTVEMVPNTRIGPASEMLITTEQRQRGMDRIAREADLLIRNLESMGQFDTAQKARERVGRWLGDLADGRLFAGVERFGQAFQNLKPITQVFSRKPLVVFHDLPRIGEALLGRDADDREERLRRLERGDFLPVEAETVLDHDQFFSRIKGYGELSLSLMPHNRRESELHLNLTGRPAPRMHGQAELLKAEILRLRKSRMRVGLVLRDDEALRVMQSQLLDMGIACREGLGERGEVGLLTGHLGHGFILSELSLALLGETELSGREPKNTPKRSGREKKQTVRLGDLRPGDYVVHITHGIGRYLGIKTLTIQDQHKDYLHVQYAGQDTLYVPTDQLGLIQKYIGVEGQEPKLSKMGGQEWSRVKDKVRASVREMAEELIRLYAIRESRPGFGFVPDTPWQREFEAAFGYDETEDQLRSIDDIKRDMEKPRPMDRLLCGDVGYGKTEVAFRSAFKAIMSGKQVAFLVPTTLLADQHYTTAKARFSGFPVVVDVLSRFRTGKQQRDIIERLGKGQIDLIIGTHRLLGKDVKFSDLGLLIVDEEHRFGVAHKERIKEIRANIDVLTLSATPIPRTLHMAMAGVRDMSLIETPPLDRLPVETVVAEFDEDLVREAIRRELDRGGQVFYVQNRILAIDQTVSRLMKMFPDAAIGVVHGRMDETRIEDVMARFVEQEYDILVATSIIESGLDIPNANTLIVEDADKLGLAQLYQLRGRVGRSARLAYAYFTYKRDKVLSPPAEKRLEAIREFTELGAGYQIALRDLEIRGAGNLLGAEQHGFIASVGFDLYTQLLAEAVRELKGEAVPTVIEPQIDIAVDAYLPDLFINVPSVKVELYKRLVSCKNLDEIEELAEEIEDRFGPMPSPVTRLLQLSRVRVMAKELKIGQLSHKNDRIVITTLPQTPMGADVIRILAHHYPGRLIPSPGKAPELGVKLPVRHTTEQALDVAEDILLMMKEALSGMKQESG</sequence>